<name>A0A0H2R2A8_9AGAM</name>
<feature type="transmembrane region" description="Helical" evidence="1">
    <location>
        <begin position="49"/>
        <end position="66"/>
    </location>
</feature>
<keyword evidence="3" id="KW-1185">Reference proteome</keyword>
<dbReference type="EMBL" id="KQ086304">
    <property type="protein sequence ID" value="KLO05472.1"/>
    <property type="molecule type" value="Genomic_DNA"/>
</dbReference>
<protein>
    <recommendedName>
        <fullName evidence="4">GDP-fucose protein O-fucosyltransferase</fullName>
    </recommendedName>
</protein>
<dbReference type="Gene3D" id="3.40.50.11350">
    <property type="match status" value="1"/>
</dbReference>
<dbReference type="Proteomes" id="UP000053477">
    <property type="component" value="Unassembled WGS sequence"/>
</dbReference>
<dbReference type="OrthoDB" id="2559662at2759"/>
<proteinExistence type="predicted"/>
<sequence>MFSRLATLWSGGQSQVKYLPLPSLSSVSPDAVRSEVSSRARRIIRQRSFRLFAILTLLAFVGFSRYSKQRISRGEIDPLHPPLYEKYEELELGLPQHNAALPFPEGSSGRFFYPANHIWGIGFNNVLQEHLLLAHLAYMANRTFVFDPYTWNWDPNEPYGEYNGKLVPSRIPWHAFLQGPLVGDSFPEGDTHPRAVRKEFFRQVCTNPEVVNSSVVGVHFPDFYTAAADISRAWADYLGTVASSCVEIDGWTPHIFDTGVFMTYKITSIYESLINSPILKNLAWSSLVDSVIAGNVDLLRSKIFRRNLLSSAWFTQADDTVSTASFPGLLALHVRRGDYEEHCYNLEKISAPMQGWYGLPGVPDQFSPPSGDDTEETHKYFRDHCWPTIDQMINRIRDILATEEGSGLDAAYIMTNGDKDYVATLKGAIGELGVFKVISSSRDMDWTPEGKYISQAIDMAIANRAQVFIGNGFSSLSSNVVLLRFKDDKPPGSNRMW</sequence>
<evidence type="ECO:0000313" key="2">
    <source>
        <dbReference type="EMBL" id="KLO05472.1"/>
    </source>
</evidence>
<organism evidence="2 3">
    <name type="scientific">Schizopora paradoxa</name>
    <dbReference type="NCBI Taxonomy" id="27342"/>
    <lineage>
        <taxon>Eukaryota</taxon>
        <taxon>Fungi</taxon>
        <taxon>Dikarya</taxon>
        <taxon>Basidiomycota</taxon>
        <taxon>Agaricomycotina</taxon>
        <taxon>Agaricomycetes</taxon>
        <taxon>Hymenochaetales</taxon>
        <taxon>Schizoporaceae</taxon>
        <taxon>Schizopora</taxon>
    </lineage>
</organism>
<evidence type="ECO:0008006" key="4">
    <source>
        <dbReference type="Google" id="ProtNLM"/>
    </source>
</evidence>
<dbReference type="InParanoid" id="A0A0H2R2A8"/>
<accession>A0A0H2R2A8</accession>
<evidence type="ECO:0000313" key="3">
    <source>
        <dbReference type="Proteomes" id="UP000053477"/>
    </source>
</evidence>
<evidence type="ECO:0000256" key="1">
    <source>
        <dbReference type="SAM" id="Phobius"/>
    </source>
</evidence>
<dbReference type="AlphaFoldDB" id="A0A0H2R2A8"/>
<reference evidence="2 3" key="1">
    <citation type="submission" date="2015-04" db="EMBL/GenBank/DDBJ databases">
        <title>Complete genome sequence of Schizopora paradoxa KUC8140, a cosmopolitan wood degrader in East Asia.</title>
        <authorList>
            <consortium name="DOE Joint Genome Institute"/>
            <person name="Min B."/>
            <person name="Park H."/>
            <person name="Jang Y."/>
            <person name="Kim J.-J."/>
            <person name="Kim K.H."/>
            <person name="Pangilinan J."/>
            <person name="Lipzen A."/>
            <person name="Riley R."/>
            <person name="Grigoriev I.V."/>
            <person name="Spatafora J.W."/>
            <person name="Choi I.-G."/>
        </authorList>
    </citation>
    <scope>NUCLEOTIDE SEQUENCE [LARGE SCALE GENOMIC DNA]</scope>
    <source>
        <strain evidence="2 3">KUC8140</strain>
    </source>
</reference>
<keyword evidence="1" id="KW-0812">Transmembrane</keyword>
<dbReference type="STRING" id="27342.A0A0H2R2A8"/>
<keyword evidence="1" id="KW-0472">Membrane</keyword>
<gene>
    <name evidence="2" type="ORF">SCHPADRAFT_911020</name>
</gene>
<keyword evidence="1" id="KW-1133">Transmembrane helix</keyword>
<dbReference type="CDD" id="cd11296">
    <property type="entry name" value="O-FucT_like"/>
    <property type="match status" value="1"/>
</dbReference>